<feature type="domain" description="Chorismate-utilising enzyme C-terminal" evidence="1">
    <location>
        <begin position="186"/>
        <end position="439"/>
    </location>
</feature>
<dbReference type="KEGG" id="wma:WM2015_1574"/>
<sequence length="449" mass="48356">MSSMDVAWSERLSSAPDLLAVHRARPDDWPFLLASTATSPKLGRYSLLLFQSGPGFGLSQPAPGERVQACPDFFRRLSGLVEAANPAPSTRWPFIGGWFVYLGYELAVSIEPTLELPAADDELPVAWVSPCPAALIIDHTLGHCDLVAESEAMLDAARSSLQAALRSPSTSTGIPRLALDSDPGGRFKAGVERIREWILAGDVFQVNLSRAWRGEAAREIDASAVFEALAEANPAPFAGLAKLPGATVVSSSPERLVELRGRDVQTRPIAGTRPRGETDHADRSLSAELMGHPKERAEHIMLIDLERNDLGRVCEAGSVEVDELMVVESYAHVHHIVSNVRGRLRPELGAAELIRAVFPGGTITGCPKVRCMEIIAELEAQGRSFYTGSMGYLSRDGQMDLNILIRSLSVSGNRLGFRTGAGIVADSDPDAELAETQAKARGLLRALEP</sequence>
<evidence type="ECO:0000313" key="4">
    <source>
        <dbReference type="Proteomes" id="UP000066624"/>
    </source>
</evidence>
<dbReference type="Pfam" id="PF04715">
    <property type="entry name" value="Anth_synt_I_N"/>
    <property type="match status" value="1"/>
</dbReference>
<dbReference type="InterPro" id="IPR006805">
    <property type="entry name" value="Anth_synth_I_N"/>
</dbReference>
<dbReference type="AlphaFoldDB" id="A0A0K0XW63"/>
<reference evidence="3 4" key="1">
    <citation type="submission" date="2015-07" db="EMBL/GenBank/DDBJ databases">
        <authorList>
            <person name="Noorani M."/>
        </authorList>
    </citation>
    <scope>NUCLEOTIDE SEQUENCE [LARGE SCALE GENOMIC DNA]</scope>
    <source>
        <strain evidence="3 4">KCTC 42284</strain>
    </source>
</reference>
<dbReference type="NCBIfam" id="NF006563">
    <property type="entry name" value="PRK09070.1"/>
    <property type="match status" value="1"/>
</dbReference>
<proteinExistence type="predicted"/>
<dbReference type="Pfam" id="PF00425">
    <property type="entry name" value="Chorismate_bind"/>
    <property type="match status" value="1"/>
</dbReference>
<dbReference type="InterPro" id="IPR019999">
    <property type="entry name" value="Anth_synth_I-like"/>
</dbReference>
<dbReference type="Proteomes" id="UP000066624">
    <property type="component" value="Chromosome"/>
</dbReference>
<dbReference type="Gene3D" id="3.60.120.10">
    <property type="entry name" value="Anthranilate synthase"/>
    <property type="match status" value="1"/>
</dbReference>
<dbReference type="RefSeq" id="WP_245609745.1">
    <property type="nucleotide sequence ID" value="NZ_CP012154.1"/>
</dbReference>
<dbReference type="PANTHER" id="PTHR11236">
    <property type="entry name" value="AMINOBENZOATE/ANTHRANILATE SYNTHASE"/>
    <property type="match status" value="1"/>
</dbReference>
<keyword evidence="4" id="KW-1185">Reference proteome</keyword>
<evidence type="ECO:0000259" key="1">
    <source>
        <dbReference type="Pfam" id="PF00425"/>
    </source>
</evidence>
<dbReference type="SUPFAM" id="SSF56322">
    <property type="entry name" value="ADC synthase"/>
    <property type="match status" value="1"/>
</dbReference>
<dbReference type="NCBIfam" id="TIGR01824">
    <property type="entry name" value="PabB-clade2"/>
    <property type="match status" value="1"/>
</dbReference>
<dbReference type="GO" id="GO:0000162">
    <property type="term" value="P:L-tryptophan biosynthetic process"/>
    <property type="evidence" value="ECO:0007669"/>
    <property type="project" value="TreeGrafter"/>
</dbReference>
<evidence type="ECO:0000259" key="2">
    <source>
        <dbReference type="Pfam" id="PF04715"/>
    </source>
</evidence>
<dbReference type="PATRIC" id="fig|1579979.3.peg.1614"/>
<dbReference type="PANTHER" id="PTHR11236:SF9">
    <property type="entry name" value="ANTHRANILATE SYNTHASE COMPONENT 1"/>
    <property type="match status" value="1"/>
</dbReference>
<evidence type="ECO:0000313" key="3">
    <source>
        <dbReference type="EMBL" id="AKS41944.1"/>
    </source>
</evidence>
<organism evidence="3 4">
    <name type="scientific">Wenzhouxiangella marina</name>
    <dbReference type="NCBI Taxonomy" id="1579979"/>
    <lineage>
        <taxon>Bacteria</taxon>
        <taxon>Pseudomonadati</taxon>
        <taxon>Pseudomonadota</taxon>
        <taxon>Gammaproteobacteria</taxon>
        <taxon>Chromatiales</taxon>
        <taxon>Wenzhouxiangellaceae</taxon>
        <taxon>Wenzhouxiangella</taxon>
    </lineage>
</organism>
<dbReference type="InterPro" id="IPR010118">
    <property type="entry name" value="Para-NH2Bz/anthranilate_synth"/>
</dbReference>
<dbReference type="STRING" id="1579979.WM2015_1574"/>
<protein>
    <submittedName>
        <fullName evidence="3">Anthranilate synthase</fullName>
    </submittedName>
</protein>
<dbReference type="PRINTS" id="PR00095">
    <property type="entry name" value="ANTSNTHASEI"/>
</dbReference>
<dbReference type="EMBL" id="CP012154">
    <property type="protein sequence ID" value="AKS41944.1"/>
    <property type="molecule type" value="Genomic_DNA"/>
</dbReference>
<name>A0A0K0XW63_9GAMM</name>
<feature type="domain" description="Anthranilate synthase component I N-terminal" evidence="2">
    <location>
        <begin position="23"/>
        <end position="140"/>
    </location>
</feature>
<dbReference type="InterPro" id="IPR005801">
    <property type="entry name" value="ADC_synthase"/>
</dbReference>
<gene>
    <name evidence="3" type="ORF">WM2015_1574</name>
</gene>
<accession>A0A0K0XW63</accession>
<dbReference type="InterPro" id="IPR015890">
    <property type="entry name" value="Chorismate_C"/>
</dbReference>